<protein>
    <submittedName>
        <fullName evidence="2">Uncharacterized protein</fullName>
    </submittedName>
</protein>
<gene>
    <name evidence="2" type="ORF">EFW17_03425</name>
</gene>
<dbReference type="AlphaFoldDB" id="A0A3N0EGD0"/>
<name>A0A3N0EGD0_9ACTN</name>
<dbReference type="Proteomes" id="UP000269198">
    <property type="component" value="Unassembled WGS sequence"/>
</dbReference>
<evidence type="ECO:0000313" key="2">
    <source>
        <dbReference type="EMBL" id="RNL86928.1"/>
    </source>
</evidence>
<comment type="caution">
    <text evidence="2">The sequence shown here is derived from an EMBL/GenBank/DDBJ whole genome shotgun (WGS) entry which is preliminary data.</text>
</comment>
<dbReference type="EMBL" id="RJMB01000002">
    <property type="protein sequence ID" value="RNL86928.1"/>
    <property type="molecule type" value="Genomic_DNA"/>
</dbReference>
<proteinExistence type="predicted"/>
<reference evidence="2 3" key="1">
    <citation type="submission" date="2018-11" db="EMBL/GenBank/DDBJ databases">
        <title>The genome draft of YIM 96095.</title>
        <authorList>
            <person name="Tang S.-K."/>
            <person name="Chunyu W.-X."/>
            <person name="Feng Y.-Z."/>
        </authorList>
    </citation>
    <scope>NUCLEOTIDE SEQUENCE [LARGE SCALE GENOMIC DNA]</scope>
    <source>
        <strain evidence="2 3">YIM 96095</strain>
    </source>
</reference>
<evidence type="ECO:0000256" key="1">
    <source>
        <dbReference type="SAM" id="MobiDB-lite"/>
    </source>
</evidence>
<evidence type="ECO:0000313" key="3">
    <source>
        <dbReference type="Proteomes" id="UP000269198"/>
    </source>
</evidence>
<feature type="compositionally biased region" description="Polar residues" evidence="1">
    <location>
        <begin position="1"/>
        <end position="10"/>
    </location>
</feature>
<keyword evidence="3" id="KW-1185">Reference proteome</keyword>
<feature type="region of interest" description="Disordered" evidence="1">
    <location>
        <begin position="1"/>
        <end position="26"/>
    </location>
</feature>
<sequence>MAGALQSATRNRGRGSVVQVDAETAAAPVERSCASTVRRDGRRRRWPAGSATLKTAALIDET</sequence>
<accession>A0A3N0EGD0</accession>
<organism evidence="2 3">
    <name type="scientific">Halostreptopolyspora alba</name>
    <dbReference type="NCBI Taxonomy" id="2487137"/>
    <lineage>
        <taxon>Bacteria</taxon>
        <taxon>Bacillati</taxon>
        <taxon>Actinomycetota</taxon>
        <taxon>Actinomycetes</taxon>
        <taxon>Streptosporangiales</taxon>
        <taxon>Nocardiopsidaceae</taxon>
        <taxon>Halostreptopolyspora</taxon>
    </lineage>
</organism>